<dbReference type="PANTHER" id="PTHR38792">
    <property type="entry name" value="BNR/ASP-BOX REPEAT DOMAIN PROTEIN (AFU_ORTHOLOGUE AFUA_7G06430)-RELATED"/>
    <property type="match status" value="1"/>
</dbReference>
<dbReference type="Proteomes" id="UP001183824">
    <property type="component" value="Unassembled WGS sequence"/>
</dbReference>
<feature type="chain" id="PRO_5045920830" evidence="1">
    <location>
        <begin position="33"/>
        <end position="666"/>
    </location>
</feature>
<keyword evidence="4" id="KW-1185">Reference proteome</keyword>
<dbReference type="PANTHER" id="PTHR38792:SF3">
    <property type="entry name" value="BNR_ASP-BOX REPEAT DOMAIN PROTEIN (AFU_ORTHOLOGUE AFUA_7G06430)-RELATED"/>
    <property type="match status" value="1"/>
</dbReference>
<protein>
    <submittedName>
        <fullName evidence="3">RICIN domain-containing protein</fullName>
    </submittedName>
</protein>
<evidence type="ECO:0000313" key="3">
    <source>
        <dbReference type="EMBL" id="MDT0484383.1"/>
    </source>
</evidence>
<dbReference type="InterPro" id="IPR035992">
    <property type="entry name" value="Ricin_B-like_lectins"/>
</dbReference>
<dbReference type="Gene3D" id="2.120.10.10">
    <property type="match status" value="1"/>
</dbReference>
<dbReference type="EMBL" id="JAVREZ010000011">
    <property type="protein sequence ID" value="MDT0484383.1"/>
    <property type="molecule type" value="Genomic_DNA"/>
</dbReference>
<dbReference type="SUPFAM" id="SSF50370">
    <property type="entry name" value="Ricin B-like lectins"/>
    <property type="match status" value="2"/>
</dbReference>
<dbReference type="SUPFAM" id="SSF110296">
    <property type="entry name" value="Oligoxyloglucan reducing end-specific cellobiohydrolase"/>
    <property type="match status" value="1"/>
</dbReference>
<gene>
    <name evidence="3" type="ORF">RNB18_29945</name>
</gene>
<dbReference type="PROSITE" id="PS50231">
    <property type="entry name" value="RICIN_B_LECTIN"/>
    <property type="match status" value="2"/>
</dbReference>
<dbReference type="CDD" id="cd00161">
    <property type="entry name" value="beta-trefoil_Ricin-like"/>
    <property type="match status" value="3"/>
</dbReference>
<evidence type="ECO:0000313" key="4">
    <source>
        <dbReference type="Proteomes" id="UP001183824"/>
    </source>
</evidence>
<evidence type="ECO:0000256" key="1">
    <source>
        <dbReference type="SAM" id="SignalP"/>
    </source>
</evidence>
<dbReference type="InterPro" id="IPR000772">
    <property type="entry name" value="Ricin_B_lectin"/>
</dbReference>
<accession>A0ABU2VFN3</accession>
<reference evidence="4" key="1">
    <citation type="submission" date="2023-07" db="EMBL/GenBank/DDBJ databases">
        <title>30 novel species of actinomycetes from the DSMZ collection.</title>
        <authorList>
            <person name="Nouioui I."/>
        </authorList>
    </citation>
    <scope>NUCLEOTIDE SEQUENCE [LARGE SCALE GENOMIC DNA]</scope>
    <source>
        <strain evidence="4">DSM 41640</strain>
    </source>
</reference>
<organism evidence="3 4">
    <name type="scientific">Streptomyces doebereineriae</name>
    <dbReference type="NCBI Taxonomy" id="3075528"/>
    <lineage>
        <taxon>Bacteria</taxon>
        <taxon>Bacillati</taxon>
        <taxon>Actinomycetota</taxon>
        <taxon>Actinomycetes</taxon>
        <taxon>Kitasatosporales</taxon>
        <taxon>Streptomycetaceae</taxon>
        <taxon>Streptomyces</taxon>
    </lineage>
</organism>
<proteinExistence type="predicted"/>
<dbReference type="SMART" id="SM00458">
    <property type="entry name" value="RICIN"/>
    <property type="match status" value="2"/>
</dbReference>
<dbReference type="Gene3D" id="2.80.10.50">
    <property type="match status" value="2"/>
</dbReference>
<feature type="domain" description="Ricin B lectin" evidence="2">
    <location>
        <begin position="383"/>
        <end position="521"/>
    </location>
</feature>
<dbReference type="InterPro" id="IPR006311">
    <property type="entry name" value="TAT_signal"/>
</dbReference>
<feature type="domain" description="Ricin B lectin" evidence="2">
    <location>
        <begin position="530"/>
        <end position="663"/>
    </location>
</feature>
<dbReference type="RefSeq" id="WP_311717237.1">
    <property type="nucleotide sequence ID" value="NZ_JAVREZ010000011.1"/>
</dbReference>
<dbReference type="Pfam" id="PF14200">
    <property type="entry name" value="RicinB_lectin_2"/>
    <property type="match status" value="2"/>
</dbReference>
<dbReference type="PROSITE" id="PS51318">
    <property type="entry name" value="TAT"/>
    <property type="match status" value="1"/>
</dbReference>
<dbReference type="CDD" id="cd15482">
    <property type="entry name" value="Sialidase_non-viral"/>
    <property type="match status" value="1"/>
</dbReference>
<comment type="caution">
    <text evidence="3">The sequence shown here is derived from an EMBL/GenBank/DDBJ whole genome shotgun (WGS) entry which is preliminary data.</text>
</comment>
<feature type="signal peptide" evidence="1">
    <location>
        <begin position="1"/>
        <end position="32"/>
    </location>
</feature>
<name>A0ABU2VFN3_9ACTN</name>
<evidence type="ECO:0000259" key="2">
    <source>
        <dbReference type="SMART" id="SM00458"/>
    </source>
</evidence>
<sequence>MHKNRRSWAKAAAIGAVAALAPFAIPAVSAHAVTYSGGVMWQPPSGAPSYGSLYAHAIRLQHSTDSNGTLLASFEQYSGNGMPVYRSTDSGRTWTQISTIHDQVNSWNNIQLEPVLYELPQAVGSFPAGTIIAAGDSIPTDNSKTKIDMYASTDHGVTWSFVSSIATGGDAVASNGHTPVWEPFFLVANNKLIAYISDQRDPAHGQKLAHFTTTDGVNWSSEVDDVTYADYSARPGMAIVTRLGNGNYMLTYEVCNASSSSCPVYYKIASNPETFGSVTGTQLVTTDNIRPGGNPYVTWLPTGGPNGTIVVQAYSDQQLYKSTDNGATWVRMFSNTVSGYSRGLLPLADGKSLLVTRGGVLTTNGTNKVTYGIDDYGGGISTGAGYKVQNVLSSQVLGVPNANSGSSVVQAPDNGTPDHNWQFLLQSNGYYRILNTFSGKYLAVPGGSLSSGAGEIQWTSTGGAEQDWSVEPAPAGGYTITNRRSDLALTMATDANGQTSTNEQVTQAPLTSSANQRWNLIQTAAPDFTSGQFVMANVNSGKYAEVVGSGDGTQADQYRNVNHPDQYWTFTQTGSYYTITNAASGDLLDSAGGTSSGSAVVQKPASGGTSQQWSLVDTGAGKYQVVNRASGLALSVTNASTGDGALLDQESTSTASAQRWAITKIN</sequence>
<keyword evidence="1" id="KW-0732">Signal</keyword>